<keyword evidence="1" id="KW-1133">Transmembrane helix</keyword>
<organism evidence="2">
    <name type="scientific">Arundo donax</name>
    <name type="common">Giant reed</name>
    <name type="synonym">Donax arundinaceus</name>
    <dbReference type="NCBI Taxonomy" id="35708"/>
    <lineage>
        <taxon>Eukaryota</taxon>
        <taxon>Viridiplantae</taxon>
        <taxon>Streptophyta</taxon>
        <taxon>Embryophyta</taxon>
        <taxon>Tracheophyta</taxon>
        <taxon>Spermatophyta</taxon>
        <taxon>Magnoliopsida</taxon>
        <taxon>Liliopsida</taxon>
        <taxon>Poales</taxon>
        <taxon>Poaceae</taxon>
        <taxon>PACMAD clade</taxon>
        <taxon>Arundinoideae</taxon>
        <taxon>Arundineae</taxon>
        <taxon>Arundo</taxon>
    </lineage>
</organism>
<proteinExistence type="predicted"/>
<reference evidence="2" key="1">
    <citation type="submission" date="2014-09" db="EMBL/GenBank/DDBJ databases">
        <authorList>
            <person name="Magalhaes I.L.F."/>
            <person name="Oliveira U."/>
            <person name="Santos F.R."/>
            <person name="Vidigal T.H.D.A."/>
            <person name="Brescovit A.D."/>
            <person name="Santos A.J."/>
        </authorList>
    </citation>
    <scope>NUCLEOTIDE SEQUENCE</scope>
    <source>
        <tissue evidence="2">Shoot tissue taken approximately 20 cm above the soil surface</tissue>
    </source>
</reference>
<accession>A0A0A9FSM6</accession>
<evidence type="ECO:0000313" key="2">
    <source>
        <dbReference type="EMBL" id="JAE14219.1"/>
    </source>
</evidence>
<feature type="transmembrane region" description="Helical" evidence="1">
    <location>
        <begin position="7"/>
        <end position="26"/>
    </location>
</feature>
<protein>
    <submittedName>
        <fullName evidence="2">Uncharacterized protein</fullName>
    </submittedName>
</protein>
<name>A0A0A9FSM6_ARUDO</name>
<sequence length="44" mass="5473">MSRIYEYIIKLICGIIFMLKLYLLFFPSDFLVWWRRTCHSLKLT</sequence>
<dbReference type="AlphaFoldDB" id="A0A0A9FSM6"/>
<evidence type="ECO:0000256" key="1">
    <source>
        <dbReference type="SAM" id="Phobius"/>
    </source>
</evidence>
<reference evidence="2" key="2">
    <citation type="journal article" date="2015" name="Data Brief">
        <title>Shoot transcriptome of the giant reed, Arundo donax.</title>
        <authorList>
            <person name="Barrero R.A."/>
            <person name="Guerrero F.D."/>
            <person name="Moolhuijzen P."/>
            <person name="Goolsby J.A."/>
            <person name="Tidwell J."/>
            <person name="Bellgard S.E."/>
            <person name="Bellgard M.I."/>
        </authorList>
    </citation>
    <scope>NUCLEOTIDE SEQUENCE</scope>
    <source>
        <tissue evidence="2">Shoot tissue taken approximately 20 cm above the soil surface</tissue>
    </source>
</reference>
<keyword evidence="1" id="KW-0812">Transmembrane</keyword>
<keyword evidence="1" id="KW-0472">Membrane</keyword>
<dbReference type="EMBL" id="GBRH01183677">
    <property type="protein sequence ID" value="JAE14219.1"/>
    <property type="molecule type" value="Transcribed_RNA"/>
</dbReference>